<dbReference type="Pfam" id="PF01814">
    <property type="entry name" value="Hemerythrin"/>
    <property type="match status" value="1"/>
</dbReference>
<feature type="domain" description="Hemerythrin-like" evidence="1">
    <location>
        <begin position="4"/>
        <end position="123"/>
    </location>
</feature>
<evidence type="ECO:0000313" key="3">
    <source>
        <dbReference type="Proteomes" id="UP000721236"/>
    </source>
</evidence>
<dbReference type="Gene3D" id="1.20.120.520">
    <property type="entry name" value="nmb1532 protein domain like"/>
    <property type="match status" value="1"/>
</dbReference>
<dbReference type="RefSeq" id="WP_222205062.1">
    <property type="nucleotide sequence ID" value="NZ_CAJZAH010000001.1"/>
</dbReference>
<organism evidence="2 3">
    <name type="scientific">Cupriavidus respiraculi</name>
    <dbReference type="NCBI Taxonomy" id="195930"/>
    <lineage>
        <taxon>Bacteria</taxon>
        <taxon>Pseudomonadati</taxon>
        <taxon>Pseudomonadota</taxon>
        <taxon>Betaproteobacteria</taxon>
        <taxon>Burkholderiales</taxon>
        <taxon>Burkholderiaceae</taxon>
        <taxon>Cupriavidus</taxon>
    </lineage>
</organism>
<evidence type="ECO:0000313" key="2">
    <source>
        <dbReference type="EMBL" id="CAG9168239.1"/>
    </source>
</evidence>
<dbReference type="InterPro" id="IPR012312">
    <property type="entry name" value="Hemerythrin-like"/>
</dbReference>
<keyword evidence="3" id="KW-1185">Reference proteome</keyword>
<name>A0ABM8WLI4_9BURK</name>
<accession>A0ABM8WLI4</accession>
<sequence>MTSLIDNMLDEHRQIYGLLDQLRAEGLSSEAGRRTLARVRQLVVAHLAHEDHQLYPAMRRTGATAALATEYASEMERISAELLGFFDGHGQPGGSLDQARAFGRAISQLRQRMTREEIRLYPAYRQHCEPSLA</sequence>
<proteinExistence type="predicted"/>
<protein>
    <recommendedName>
        <fullName evidence="1">Hemerythrin-like domain-containing protein</fullName>
    </recommendedName>
</protein>
<reference evidence="2 3" key="1">
    <citation type="submission" date="2021-08" db="EMBL/GenBank/DDBJ databases">
        <authorList>
            <person name="Peeters C."/>
        </authorList>
    </citation>
    <scope>NUCLEOTIDE SEQUENCE [LARGE SCALE GENOMIC DNA]</scope>
    <source>
        <strain evidence="2 3">LMG 21510</strain>
    </source>
</reference>
<evidence type="ECO:0000259" key="1">
    <source>
        <dbReference type="Pfam" id="PF01814"/>
    </source>
</evidence>
<gene>
    <name evidence="2" type="ORF">LMG21510_01006</name>
</gene>
<comment type="caution">
    <text evidence="2">The sequence shown here is derived from an EMBL/GenBank/DDBJ whole genome shotgun (WGS) entry which is preliminary data.</text>
</comment>
<dbReference type="EMBL" id="CAJZAH010000001">
    <property type="protein sequence ID" value="CAG9168239.1"/>
    <property type="molecule type" value="Genomic_DNA"/>
</dbReference>
<dbReference type="Proteomes" id="UP000721236">
    <property type="component" value="Unassembled WGS sequence"/>
</dbReference>